<feature type="domain" description="CAAX prenyl protease 2/Lysostaphin resistance protein A-like" evidence="2">
    <location>
        <begin position="136"/>
        <end position="223"/>
    </location>
</feature>
<sequence>MNEEKVIPRWKIWEGIVAIVCIVLIMTVLGYAGEIFTRTWSNRELFFVFWASFAQTVLMVGASWYLAVVKHGHSVQDLGFVPRGMFPALPQGIKWGILLFLLVMILGILEAIIYPVEPELQDFAKILLMVDTNGELFLAVIMGVVLAPIGEEVYFRGFLYPALRHRWGVTKGILGTALFFSAMHFDLYRLIPIAVGGIGLTYLYEKTGNIWTNIVAHGIWNAIMISLIYVTYPGVS</sequence>
<dbReference type="PANTHER" id="PTHR39430:SF1">
    <property type="entry name" value="PROTEASE"/>
    <property type="match status" value="1"/>
</dbReference>
<accession>A0A3G1KM35</accession>
<evidence type="ECO:0000259" key="2">
    <source>
        <dbReference type="Pfam" id="PF02517"/>
    </source>
</evidence>
<dbReference type="Pfam" id="PF02517">
    <property type="entry name" value="Rce1-like"/>
    <property type="match status" value="1"/>
</dbReference>
<dbReference type="GO" id="GO:0004175">
    <property type="term" value="F:endopeptidase activity"/>
    <property type="evidence" value="ECO:0007669"/>
    <property type="project" value="UniProtKB-ARBA"/>
</dbReference>
<evidence type="ECO:0000313" key="4">
    <source>
        <dbReference type="Proteomes" id="UP000323521"/>
    </source>
</evidence>
<dbReference type="EMBL" id="CP017634">
    <property type="protein sequence ID" value="ATW23491.1"/>
    <property type="molecule type" value="Genomic_DNA"/>
</dbReference>
<keyword evidence="1" id="KW-1133">Transmembrane helix</keyword>
<dbReference type="KEGG" id="fwa:DCMF_00590"/>
<dbReference type="InterPro" id="IPR003675">
    <property type="entry name" value="Rce1/LyrA-like_dom"/>
</dbReference>
<keyword evidence="1" id="KW-0812">Transmembrane</keyword>
<keyword evidence="1" id="KW-0472">Membrane</keyword>
<reference evidence="3 4" key="1">
    <citation type="submission" date="2016-10" db="EMBL/GenBank/DDBJ databases">
        <title>Complete Genome Sequence of Peptococcaceae strain DCMF.</title>
        <authorList>
            <person name="Edwards R.J."/>
            <person name="Holland S.I."/>
            <person name="Deshpande N.P."/>
            <person name="Wong Y.K."/>
            <person name="Ertan H."/>
            <person name="Manefield M."/>
            <person name="Russell T.L."/>
            <person name="Lee M.J."/>
        </authorList>
    </citation>
    <scope>NUCLEOTIDE SEQUENCE [LARGE SCALE GENOMIC DNA]</scope>
    <source>
        <strain evidence="3 4">DCMF</strain>
    </source>
</reference>
<evidence type="ECO:0000313" key="3">
    <source>
        <dbReference type="EMBL" id="ATW23491.1"/>
    </source>
</evidence>
<organism evidence="3 4">
    <name type="scientific">Formimonas warabiya</name>
    <dbReference type="NCBI Taxonomy" id="1761012"/>
    <lineage>
        <taxon>Bacteria</taxon>
        <taxon>Bacillati</taxon>
        <taxon>Bacillota</taxon>
        <taxon>Clostridia</taxon>
        <taxon>Eubacteriales</taxon>
        <taxon>Peptococcaceae</taxon>
        <taxon>Candidatus Formimonas</taxon>
    </lineage>
</organism>
<feature type="transmembrane region" description="Helical" evidence="1">
    <location>
        <begin position="136"/>
        <end position="155"/>
    </location>
</feature>
<gene>
    <name evidence="3" type="ORF">DCMF_00590</name>
</gene>
<keyword evidence="4" id="KW-1185">Reference proteome</keyword>
<dbReference type="PANTHER" id="PTHR39430">
    <property type="entry name" value="MEMBRANE-ASSOCIATED PROTEASE-RELATED"/>
    <property type="match status" value="1"/>
</dbReference>
<dbReference type="GO" id="GO:0080120">
    <property type="term" value="P:CAAX-box protein maturation"/>
    <property type="evidence" value="ECO:0007669"/>
    <property type="project" value="UniProtKB-ARBA"/>
</dbReference>
<proteinExistence type="predicted"/>
<feature type="transmembrane region" description="Helical" evidence="1">
    <location>
        <begin position="12"/>
        <end position="33"/>
    </location>
</feature>
<dbReference type="AlphaFoldDB" id="A0A3G1KM35"/>
<dbReference type="OrthoDB" id="9782250at2"/>
<feature type="transmembrane region" description="Helical" evidence="1">
    <location>
        <begin position="95"/>
        <end position="116"/>
    </location>
</feature>
<feature type="transmembrane region" description="Helical" evidence="1">
    <location>
        <begin position="210"/>
        <end position="232"/>
    </location>
</feature>
<dbReference type="Proteomes" id="UP000323521">
    <property type="component" value="Chromosome"/>
</dbReference>
<feature type="transmembrane region" description="Helical" evidence="1">
    <location>
        <begin position="45"/>
        <end position="67"/>
    </location>
</feature>
<feature type="transmembrane region" description="Helical" evidence="1">
    <location>
        <begin position="187"/>
        <end position="204"/>
    </location>
</feature>
<evidence type="ECO:0000256" key="1">
    <source>
        <dbReference type="SAM" id="Phobius"/>
    </source>
</evidence>
<protein>
    <recommendedName>
        <fullName evidence="2">CAAX prenyl protease 2/Lysostaphin resistance protein A-like domain-containing protein</fullName>
    </recommendedName>
</protein>
<name>A0A3G1KM35_FORW1</name>
<dbReference type="RefSeq" id="WP_148132635.1">
    <property type="nucleotide sequence ID" value="NZ_CP017634.1"/>
</dbReference>